<evidence type="ECO:0000313" key="3">
    <source>
        <dbReference type="Proteomes" id="UP000002586"/>
    </source>
</evidence>
<dbReference type="Proteomes" id="UP000002586">
    <property type="component" value="Chromosome"/>
</dbReference>
<reference evidence="3" key="1">
    <citation type="journal article" date="2009" name="Appl. Environ. Microbiol.">
        <title>Complete genome sequence of the chemolithoautotrophic marine magnetotactic coccus strain MC-1.</title>
        <authorList>
            <person name="Schubbe S."/>
            <person name="Williams T.J."/>
            <person name="Xie G."/>
            <person name="Kiss H.E."/>
            <person name="Brettin T.S."/>
            <person name="Martinez D."/>
            <person name="Ross C.A."/>
            <person name="Schuler D."/>
            <person name="Cox B.L."/>
            <person name="Nealson K.H."/>
            <person name="Bazylinski D.A."/>
        </authorList>
    </citation>
    <scope>NUCLEOTIDE SEQUENCE [LARGE SCALE GENOMIC DNA]</scope>
    <source>
        <strain evidence="3">ATCC BAA-1437 / JCM 17883 / MC-1</strain>
    </source>
</reference>
<evidence type="ECO:0000313" key="2">
    <source>
        <dbReference type="EMBL" id="ABK43748.1"/>
    </source>
</evidence>
<dbReference type="AlphaFoldDB" id="A0L705"/>
<organism evidence="2 3">
    <name type="scientific">Magnetococcus marinus (strain ATCC BAA-1437 / JCM 17883 / MC-1)</name>
    <dbReference type="NCBI Taxonomy" id="156889"/>
    <lineage>
        <taxon>Bacteria</taxon>
        <taxon>Pseudomonadati</taxon>
        <taxon>Pseudomonadota</taxon>
        <taxon>Magnetococcia</taxon>
        <taxon>Magnetococcales</taxon>
        <taxon>Magnetococcaceae</taxon>
        <taxon>Magnetococcus</taxon>
    </lineage>
</organism>
<keyword evidence="3" id="KW-1185">Reference proteome</keyword>
<dbReference type="Pfam" id="PF10543">
    <property type="entry name" value="ORF6N"/>
    <property type="match status" value="1"/>
</dbReference>
<sequence>MNTHNHNAMISIGNSEFPIVEYQGRRVITLAMVDQIHQRPVGTASRNFGANRERFLDREDFYLIDFSKKDEFRSFDIEIPTRGLTLLTESGYLMLVKSFTDDLAWKVQRELVNRYFRTAPTSTAHQLYLMAKANWEQEQRLSQIAELQHNQQQQLDAIAQRQSDMDGNTGYMTALAYCRKEGIPAPLAYAKQLGIKASEMCRNLAIRMGQVPDERWGSVNSYPIEILRECHQDMKGA</sequence>
<feature type="domain" description="KilA-N DNA-binding" evidence="1">
    <location>
        <begin position="18"/>
        <end position="98"/>
    </location>
</feature>
<gene>
    <name evidence="2" type="ordered locus">Mmc1_1237</name>
</gene>
<dbReference type="OrthoDB" id="7225519at2"/>
<dbReference type="RefSeq" id="WP_011712903.1">
    <property type="nucleotide sequence ID" value="NC_008576.1"/>
</dbReference>
<dbReference type="EMBL" id="CP000471">
    <property type="protein sequence ID" value="ABK43748.1"/>
    <property type="molecule type" value="Genomic_DNA"/>
</dbReference>
<dbReference type="InterPro" id="IPR018873">
    <property type="entry name" value="KilA-N_DNA-bd_domain"/>
</dbReference>
<dbReference type="HOGENOM" id="CLU_097580_0_0_5"/>
<proteinExistence type="predicted"/>
<dbReference type="eggNOG" id="ENOG503357C">
    <property type="taxonomic scope" value="Bacteria"/>
</dbReference>
<protein>
    <recommendedName>
        <fullName evidence="1">KilA-N DNA-binding domain-containing protein</fullName>
    </recommendedName>
</protein>
<dbReference type="KEGG" id="mgm:Mmc1_1237"/>
<dbReference type="STRING" id="156889.Mmc1_1237"/>
<reference evidence="2 3" key="2">
    <citation type="journal article" date="2012" name="Int. J. Syst. Evol. Microbiol.">
        <title>Magnetococcus marinus gen. nov., sp. nov., a marine, magnetotactic bacterium that represents a novel lineage (Magnetococcaceae fam. nov.; Magnetococcales ord. nov.) at the base of the Alphaproteobacteria.</title>
        <authorList>
            <person name="Bazylinski D.A."/>
            <person name="Williams T.J."/>
            <person name="Lefevre C.T."/>
            <person name="Berg R.J."/>
            <person name="Zhang C.L."/>
            <person name="Bowser S.S."/>
            <person name="Dean A.J."/>
            <person name="Beveridge T.J."/>
        </authorList>
    </citation>
    <scope>NUCLEOTIDE SEQUENCE [LARGE SCALE GENOMIC DNA]</scope>
    <source>
        <strain evidence="3">ATCC BAA-1437 / JCM 17883 / MC-1</strain>
    </source>
</reference>
<name>A0L705_MAGMM</name>
<accession>A0L705</accession>
<evidence type="ECO:0000259" key="1">
    <source>
        <dbReference type="Pfam" id="PF10543"/>
    </source>
</evidence>